<dbReference type="InterPro" id="IPR005479">
    <property type="entry name" value="CPAse_ATP-bd"/>
</dbReference>
<dbReference type="Proteomes" id="UP001500266">
    <property type="component" value="Unassembled WGS sequence"/>
</dbReference>
<gene>
    <name evidence="3" type="ORF">GCM10022416_28420</name>
</gene>
<accession>A0ABP7YSY8</accession>
<evidence type="ECO:0000256" key="1">
    <source>
        <dbReference type="PROSITE-ProRule" id="PRU00409"/>
    </source>
</evidence>
<keyword evidence="1" id="KW-0067">ATP-binding</keyword>
<dbReference type="PANTHER" id="PTHR23132">
    <property type="entry name" value="D-ALANINE--D-ALANINE LIGASE"/>
    <property type="match status" value="1"/>
</dbReference>
<dbReference type="InterPro" id="IPR011761">
    <property type="entry name" value="ATP-grasp"/>
</dbReference>
<comment type="caution">
    <text evidence="3">The sequence shown here is derived from an EMBL/GenBank/DDBJ whole genome shotgun (WGS) entry which is preliminary data.</text>
</comment>
<dbReference type="PROSITE" id="PS50975">
    <property type="entry name" value="ATP_GRASP"/>
    <property type="match status" value="1"/>
</dbReference>
<dbReference type="PROSITE" id="PS00867">
    <property type="entry name" value="CPSASE_2"/>
    <property type="match status" value="1"/>
</dbReference>
<dbReference type="InterPro" id="IPR003806">
    <property type="entry name" value="ATP-grasp_PylC-type"/>
</dbReference>
<evidence type="ECO:0000313" key="3">
    <source>
        <dbReference type="EMBL" id="GAA4140883.1"/>
    </source>
</evidence>
<proteinExistence type="predicted"/>
<evidence type="ECO:0000313" key="4">
    <source>
        <dbReference type="Proteomes" id="UP001500266"/>
    </source>
</evidence>
<keyword evidence="1" id="KW-0547">Nucleotide-binding</keyword>
<dbReference type="RefSeq" id="WP_345021449.1">
    <property type="nucleotide sequence ID" value="NZ_BAABDO010000035.1"/>
</dbReference>
<protein>
    <recommendedName>
        <fullName evidence="2">ATP-grasp domain-containing protein</fullName>
    </recommendedName>
</protein>
<name>A0ABP7YSY8_9ACTN</name>
<reference evidence="4" key="1">
    <citation type="journal article" date="2019" name="Int. J. Syst. Evol. Microbiol.">
        <title>The Global Catalogue of Microorganisms (GCM) 10K type strain sequencing project: providing services to taxonomists for standard genome sequencing and annotation.</title>
        <authorList>
            <consortium name="The Broad Institute Genomics Platform"/>
            <consortium name="The Broad Institute Genome Sequencing Center for Infectious Disease"/>
            <person name="Wu L."/>
            <person name="Ma J."/>
        </authorList>
    </citation>
    <scope>NUCLEOTIDE SEQUENCE [LARGE SCALE GENOMIC DNA]</scope>
    <source>
        <strain evidence="4">JCM 17316</strain>
    </source>
</reference>
<keyword evidence="4" id="KW-1185">Reference proteome</keyword>
<organism evidence="3 4">
    <name type="scientific">Actinomadura keratinilytica</name>
    <dbReference type="NCBI Taxonomy" id="547461"/>
    <lineage>
        <taxon>Bacteria</taxon>
        <taxon>Bacillati</taxon>
        <taxon>Actinomycetota</taxon>
        <taxon>Actinomycetes</taxon>
        <taxon>Streptosporangiales</taxon>
        <taxon>Thermomonosporaceae</taxon>
        <taxon>Actinomadura</taxon>
    </lineage>
</organism>
<feature type="domain" description="ATP-grasp" evidence="2">
    <location>
        <begin position="72"/>
        <end position="276"/>
    </location>
</feature>
<dbReference type="SUPFAM" id="SSF56059">
    <property type="entry name" value="Glutathione synthetase ATP-binding domain-like"/>
    <property type="match status" value="1"/>
</dbReference>
<sequence length="343" mass="37030">MSSPADAHHVVVSRSVHPWFRYFCTAPPQNVHCVSDRADDRDRLEARLLRSGARTVVFHSSHVSLPRDIDIAAALRRRGIRVVAQNPECAALGLDKVAMRKFLRELSVPVPPGPPARPGAAPAGRWVIKRRYGTEGDGMRLVDGPGPVEPGADEYAERFVDGREYSVLACADGTRVATLPIVDKGRSRTDLLPPFRRPRVCPAPDLDPRLRARMLEITEAIVAASACTGWIEVEFVVGDAAEPLVLEINPRLAGTVRVGAMAAGVRVFDLPVDPDARGRLAARSLAVEVPWTGPPVLEPQRCTFATSRLTVSGADLREISERLAALGLVLGAGPDGLPEITRA</sequence>
<dbReference type="PANTHER" id="PTHR23132:SF23">
    <property type="entry name" value="D-ALANINE--D-ALANINE LIGASE B"/>
    <property type="match status" value="1"/>
</dbReference>
<dbReference type="Gene3D" id="3.30.470.20">
    <property type="entry name" value="ATP-grasp fold, B domain"/>
    <property type="match status" value="1"/>
</dbReference>
<dbReference type="EMBL" id="BAABDO010000035">
    <property type="protein sequence ID" value="GAA4140883.1"/>
    <property type="molecule type" value="Genomic_DNA"/>
</dbReference>
<evidence type="ECO:0000259" key="2">
    <source>
        <dbReference type="PROSITE" id="PS50975"/>
    </source>
</evidence>
<dbReference type="Pfam" id="PF02655">
    <property type="entry name" value="ATP-grasp_3"/>
    <property type="match status" value="1"/>
</dbReference>